<dbReference type="Pfam" id="PF23598">
    <property type="entry name" value="LRR_14"/>
    <property type="match status" value="1"/>
</dbReference>
<keyword evidence="6 7" id="KW-0472">Membrane</keyword>
<name>A0AAE1XEI3_9LAMI</name>
<dbReference type="FunFam" id="3.80.10.10:FF:000375">
    <property type="entry name" value="Piriformospora indica-insensitive protein 2"/>
    <property type="match status" value="1"/>
</dbReference>
<keyword evidence="10" id="KW-1185">Reference proteome</keyword>
<dbReference type="GO" id="GO:0051707">
    <property type="term" value="P:response to other organism"/>
    <property type="evidence" value="ECO:0007669"/>
    <property type="project" value="UniProtKB-ARBA"/>
</dbReference>
<evidence type="ECO:0000259" key="8">
    <source>
        <dbReference type="Pfam" id="PF23598"/>
    </source>
</evidence>
<dbReference type="InterPro" id="IPR055414">
    <property type="entry name" value="LRR_R13L4/SHOC2-like"/>
</dbReference>
<evidence type="ECO:0000256" key="5">
    <source>
        <dbReference type="ARBA" id="ARBA00022737"/>
    </source>
</evidence>
<protein>
    <submittedName>
        <fullName evidence="9">Piriformospora indica-insensitive protein 2</fullName>
    </submittedName>
</protein>
<comment type="caution">
    <text evidence="9">The sequence shown here is derived from an EMBL/GenBank/DDBJ whole genome shotgun (WGS) entry which is preliminary data.</text>
</comment>
<dbReference type="Gene3D" id="3.80.10.10">
    <property type="entry name" value="Ribonuclease Inhibitor"/>
    <property type="match status" value="1"/>
</dbReference>
<evidence type="ECO:0000313" key="9">
    <source>
        <dbReference type="EMBL" id="KAK4410365.1"/>
    </source>
</evidence>
<evidence type="ECO:0000256" key="1">
    <source>
        <dbReference type="ARBA" id="ARBA00004236"/>
    </source>
</evidence>
<keyword evidence="7" id="KW-1133">Transmembrane helix</keyword>
<dbReference type="EMBL" id="JACGWL010000001">
    <property type="protein sequence ID" value="KAK4410365.1"/>
    <property type="molecule type" value="Genomic_DNA"/>
</dbReference>
<sequence>MEQVEKMTIQCDSNTGLKTAMKKLKYLSFSILVLCIFYLSAPCNGDDESLAAPMKRTEQQALYSAIQGFVGKWWNGSDLYPDPCGWTPIQGVSCDLFDGFWYVTDLSIGPVHDNSLSCAQNVEFSSHLFALRHLRSLSFFNCFVSPSQRPVSIPSTNWEVLAESLESLEFRSNPGLTGEIPVAFGLLRNLQSLVLMENGLTGELPESIGNLINLRRLNLATNSFKGRIPDSFGGLNRLLILDMSRNSLSGFLPMTFGGLNSLLKLDLSNNQLQGKIPLEFRNLKDLTLLDFSNNRLSGALTQSLQELSSLQELVLSNNPTGGEIMSLEWQNMRALIAVDLSNMSLTGEIPESIAELKGLRFLGLNDNQLTGKIPQKLASLPNVSAIYLHGNNLTGELKFSDWFYGKMGRRFGAWGNPNLCYPIGLVRTGYAPFGVKQCEEKVMKYETHLDSKSNLGNGNSDNHDSTSTASLGFKGCGLNRIGRTTMTMKKEDKDVSVMTLKYFQEKEKYSSPGADERLYFTKLPKGVPIPPSSTSKN</sequence>
<feature type="transmembrane region" description="Helical" evidence="7">
    <location>
        <begin position="24"/>
        <end position="41"/>
    </location>
</feature>
<comment type="subcellular location">
    <subcellularLocation>
        <location evidence="1">Cell membrane</location>
    </subcellularLocation>
</comment>
<keyword evidence="4" id="KW-0732">Signal</keyword>
<dbReference type="PRINTS" id="PR00019">
    <property type="entry name" value="LEURICHRPT"/>
</dbReference>
<dbReference type="PANTHER" id="PTHR48004">
    <property type="entry name" value="OS01G0149700 PROTEIN"/>
    <property type="match status" value="1"/>
</dbReference>
<keyword evidence="2" id="KW-1003">Cell membrane</keyword>
<keyword evidence="7" id="KW-0812">Transmembrane</keyword>
<dbReference type="GO" id="GO:0005886">
    <property type="term" value="C:plasma membrane"/>
    <property type="evidence" value="ECO:0007669"/>
    <property type="project" value="UniProtKB-SubCell"/>
</dbReference>
<dbReference type="InterPro" id="IPR032675">
    <property type="entry name" value="LRR_dom_sf"/>
</dbReference>
<evidence type="ECO:0000256" key="7">
    <source>
        <dbReference type="SAM" id="Phobius"/>
    </source>
</evidence>
<dbReference type="InterPro" id="IPR003591">
    <property type="entry name" value="Leu-rich_rpt_typical-subtyp"/>
</dbReference>
<accession>A0AAE1XEI3</accession>
<evidence type="ECO:0000256" key="6">
    <source>
        <dbReference type="ARBA" id="ARBA00023136"/>
    </source>
</evidence>
<reference evidence="9" key="2">
    <citation type="journal article" date="2024" name="Plant">
        <title>Genomic evolution and insights into agronomic trait innovations of Sesamum species.</title>
        <authorList>
            <person name="Miao H."/>
            <person name="Wang L."/>
            <person name="Qu L."/>
            <person name="Liu H."/>
            <person name="Sun Y."/>
            <person name="Le M."/>
            <person name="Wang Q."/>
            <person name="Wei S."/>
            <person name="Zheng Y."/>
            <person name="Lin W."/>
            <person name="Duan Y."/>
            <person name="Cao H."/>
            <person name="Xiong S."/>
            <person name="Wang X."/>
            <person name="Wei L."/>
            <person name="Li C."/>
            <person name="Ma Q."/>
            <person name="Ju M."/>
            <person name="Zhao R."/>
            <person name="Li G."/>
            <person name="Mu C."/>
            <person name="Tian Q."/>
            <person name="Mei H."/>
            <person name="Zhang T."/>
            <person name="Gao T."/>
            <person name="Zhang H."/>
        </authorList>
    </citation>
    <scope>NUCLEOTIDE SEQUENCE</scope>
    <source>
        <strain evidence="9">K16</strain>
    </source>
</reference>
<dbReference type="FunFam" id="3.80.10.10:FF:000269">
    <property type="entry name" value="Piriformospora indica-insensitive protein 2"/>
    <property type="match status" value="1"/>
</dbReference>
<dbReference type="PANTHER" id="PTHR48004:SF55">
    <property type="entry name" value="LEUCINE-RICH REPEAT (LRR) FAMILY PROTEIN-RELATED"/>
    <property type="match status" value="1"/>
</dbReference>
<reference evidence="9" key="1">
    <citation type="submission" date="2020-06" db="EMBL/GenBank/DDBJ databases">
        <authorList>
            <person name="Li T."/>
            <person name="Hu X."/>
            <person name="Zhang T."/>
            <person name="Song X."/>
            <person name="Zhang H."/>
            <person name="Dai N."/>
            <person name="Sheng W."/>
            <person name="Hou X."/>
            <person name="Wei L."/>
        </authorList>
    </citation>
    <scope>NUCLEOTIDE SEQUENCE</scope>
    <source>
        <strain evidence="9">K16</strain>
        <tissue evidence="9">Leaf</tissue>
    </source>
</reference>
<evidence type="ECO:0000313" key="10">
    <source>
        <dbReference type="Proteomes" id="UP001289374"/>
    </source>
</evidence>
<gene>
    <name evidence="9" type="ORF">Sango_0109500</name>
</gene>
<keyword evidence="5" id="KW-0677">Repeat</keyword>
<evidence type="ECO:0000256" key="2">
    <source>
        <dbReference type="ARBA" id="ARBA00022475"/>
    </source>
</evidence>
<dbReference type="Proteomes" id="UP001289374">
    <property type="component" value="Unassembled WGS sequence"/>
</dbReference>
<proteinExistence type="predicted"/>
<dbReference type="InterPro" id="IPR052941">
    <property type="entry name" value="StomDev_PlantInt_Reg"/>
</dbReference>
<feature type="domain" description="Disease resistance R13L4/SHOC-2-like LRR" evidence="8">
    <location>
        <begin position="185"/>
        <end position="396"/>
    </location>
</feature>
<dbReference type="SMART" id="SM00369">
    <property type="entry name" value="LRR_TYP"/>
    <property type="match status" value="5"/>
</dbReference>
<keyword evidence="3" id="KW-0433">Leucine-rich repeat</keyword>
<organism evidence="9 10">
    <name type="scientific">Sesamum angolense</name>
    <dbReference type="NCBI Taxonomy" id="2727404"/>
    <lineage>
        <taxon>Eukaryota</taxon>
        <taxon>Viridiplantae</taxon>
        <taxon>Streptophyta</taxon>
        <taxon>Embryophyta</taxon>
        <taxon>Tracheophyta</taxon>
        <taxon>Spermatophyta</taxon>
        <taxon>Magnoliopsida</taxon>
        <taxon>eudicotyledons</taxon>
        <taxon>Gunneridae</taxon>
        <taxon>Pentapetalae</taxon>
        <taxon>asterids</taxon>
        <taxon>lamiids</taxon>
        <taxon>Lamiales</taxon>
        <taxon>Pedaliaceae</taxon>
        <taxon>Sesamum</taxon>
    </lineage>
</organism>
<evidence type="ECO:0000256" key="4">
    <source>
        <dbReference type="ARBA" id="ARBA00022729"/>
    </source>
</evidence>
<evidence type="ECO:0000256" key="3">
    <source>
        <dbReference type="ARBA" id="ARBA00022614"/>
    </source>
</evidence>
<dbReference type="SUPFAM" id="SSF52058">
    <property type="entry name" value="L domain-like"/>
    <property type="match status" value="1"/>
</dbReference>
<dbReference type="AlphaFoldDB" id="A0AAE1XEI3"/>
<dbReference type="FunFam" id="3.80.10.10:FF:000299">
    <property type="entry name" value="Piriformospora indica-insensitive protein 2"/>
    <property type="match status" value="1"/>
</dbReference>